<dbReference type="Proteomes" id="UP000004319">
    <property type="component" value="Unassembled WGS sequence"/>
</dbReference>
<organism evidence="1 2">
    <name type="scientific">Acetobacter tropicalis NBRC 101654</name>
    <dbReference type="NCBI Taxonomy" id="749388"/>
    <lineage>
        <taxon>Bacteria</taxon>
        <taxon>Pseudomonadati</taxon>
        <taxon>Pseudomonadota</taxon>
        <taxon>Alphaproteobacteria</taxon>
        <taxon>Acetobacterales</taxon>
        <taxon>Acetobacteraceae</taxon>
        <taxon>Acetobacter</taxon>
    </lineage>
</organism>
<sequence length="55" mass="6217">MSYESTACFTVFLVPKAAKPWTTLFMKKDRAQENLNIGRENAHVINGFSALKNNI</sequence>
<evidence type="ECO:0000313" key="2">
    <source>
        <dbReference type="Proteomes" id="UP000004319"/>
    </source>
</evidence>
<protein>
    <submittedName>
        <fullName evidence="1">Uncharacterized protein</fullName>
    </submittedName>
</protein>
<comment type="caution">
    <text evidence="1">The sequence shown here is derived from an EMBL/GenBank/DDBJ whole genome shotgun (WGS) entry which is preliminary data.</text>
</comment>
<dbReference type="AlphaFoldDB" id="F7VAG4"/>
<proteinExistence type="predicted"/>
<reference evidence="1 2" key="1">
    <citation type="journal article" date="2011" name="Biochem. Biophys. Res. Commun.">
        <title>Increased number of Arginine-based salt bridges contributes to the thermotolerance of thermotolerant acetic acid bacteria, Acetobacter tropicalis SKU1100.</title>
        <authorList>
            <person name="Matsutani M."/>
            <person name="Hirakawa H."/>
            <person name="Nishikura M."/>
            <person name="Soemphol W."/>
            <person name="Ali I.A.I."/>
            <person name="Yakushi T."/>
            <person name="Matsushita K."/>
        </authorList>
    </citation>
    <scope>NUCLEOTIDE SEQUENCE [LARGE SCALE GENOMIC DNA]</scope>
    <source>
        <strain evidence="1 2">NBRC 101654</strain>
    </source>
</reference>
<accession>F7VAG4</accession>
<dbReference type="RefSeq" id="WP_006557373.1">
    <property type="nucleotide sequence ID" value="NZ_BABS01000006.1"/>
</dbReference>
<dbReference type="EMBL" id="BABS01000006">
    <property type="protein sequence ID" value="GAA07359.1"/>
    <property type="molecule type" value="Genomic_DNA"/>
</dbReference>
<gene>
    <name evidence="1" type="ORF">ATPR_0363</name>
</gene>
<name>F7VAG4_9PROT</name>
<evidence type="ECO:0000313" key="1">
    <source>
        <dbReference type="EMBL" id="GAA07359.1"/>
    </source>
</evidence>